<evidence type="ECO:0000313" key="5">
    <source>
        <dbReference type="Proteomes" id="UP000568380"/>
    </source>
</evidence>
<reference evidence="4 5" key="1">
    <citation type="submission" date="2020-08" db="EMBL/GenBank/DDBJ databases">
        <title>Genomic Encyclopedia of Type Strains, Phase IV (KMG-IV): sequencing the most valuable type-strain genomes for metagenomic binning, comparative biology and taxonomic classification.</title>
        <authorList>
            <person name="Goeker M."/>
        </authorList>
    </citation>
    <scope>NUCLEOTIDE SEQUENCE [LARGE SCALE GENOMIC DNA]</scope>
    <source>
        <strain evidence="4 5">DSM 45385</strain>
    </source>
</reference>
<evidence type="ECO:0000259" key="3">
    <source>
        <dbReference type="PROSITE" id="PS51387"/>
    </source>
</evidence>
<dbReference type="InterPro" id="IPR016164">
    <property type="entry name" value="FAD-linked_Oxase-like_C"/>
</dbReference>
<evidence type="ECO:0000256" key="1">
    <source>
        <dbReference type="ARBA" id="ARBA00022630"/>
    </source>
</evidence>
<feature type="domain" description="FAD-binding PCMH-type" evidence="3">
    <location>
        <begin position="23"/>
        <end position="202"/>
    </location>
</feature>
<keyword evidence="1" id="KW-0285">Flavoprotein</keyword>
<protein>
    <submittedName>
        <fullName evidence="4">Glycolate oxidase FAD binding subunit</fullName>
    </submittedName>
</protein>
<dbReference type="PANTHER" id="PTHR11748:SF103">
    <property type="entry name" value="GLYCOLATE OXIDASE SUBUNIT GLCE"/>
    <property type="match status" value="1"/>
</dbReference>
<keyword evidence="2" id="KW-0274">FAD</keyword>
<dbReference type="Gene3D" id="3.30.465.10">
    <property type="match status" value="1"/>
</dbReference>
<dbReference type="RefSeq" id="WP_184966666.1">
    <property type="nucleotide sequence ID" value="NZ_JACHIN010000008.1"/>
</dbReference>
<comment type="caution">
    <text evidence="4">The sequence shown here is derived from an EMBL/GenBank/DDBJ whole genome shotgun (WGS) entry which is preliminary data.</text>
</comment>
<dbReference type="SUPFAM" id="SSF55103">
    <property type="entry name" value="FAD-linked oxidases, C-terminal domain"/>
    <property type="match status" value="1"/>
</dbReference>
<dbReference type="EMBL" id="JACHIN010000008">
    <property type="protein sequence ID" value="MBB5080296.1"/>
    <property type="molecule type" value="Genomic_DNA"/>
</dbReference>
<dbReference type="InterPro" id="IPR006094">
    <property type="entry name" value="Oxid_FAD_bind_N"/>
</dbReference>
<dbReference type="InterPro" id="IPR016169">
    <property type="entry name" value="FAD-bd_PCMH_sub2"/>
</dbReference>
<dbReference type="PROSITE" id="PS51387">
    <property type="entry name" value="FAD_PCMH"/>
    <property type="match status" value="1"/>
</dbReference>
<dbReference type="Proteomes" id="UP000568380">
    <property type="component" value="Unassembled WGS sequence"/>
</dbReference>
<dbReference type="InterPro" id="IPR036318">
    <property type="entry name" value="FAD-bd_PCMH-like_sf"/>
</dbReference>
<proteinExistence type="predicted"/>
<evidence type="ECO:0000313" key="4">
    <source>
        <dbReference type="EMBL" id="MBB5080296.1"/>
    </source>
</evidence>
<gene>
    <name evidence="4" type="ORF">HNR40_005783</name>
</gene>
<dbReference type="GO" id="GO:0003824">
    <property type="term" value="F:catalytic activity"/>
    <property type="evidence" value="ECO:0007669"/>
    <property type="project" value="InterPro"/>
</dbReference>
<dbReference type="SUPFAM" id="SSF56176">
    <property type="entry name" value="FAD-binding/transporter-associated domain-like"/>
    <property type="match status" value="1"/>
</dbReference>
<accession>A0A7W8A640</accession>
<keyword evidence="5" id="KW-1185">Reference proteome</keyword>
<name>A0A7W8A640_9ACTN</name>
<dbReference type="Pfam" id="PF01565">
    <property type="entry name" value="FAD_binding_4"/>
    <property type="match status" value="1"/>
</dbReference>
<dbReference type="AlphaFoldDB" id="A0A7W8A640"/>
<organism evidence="4 5">
    <name type="scientific">Nonomuraea endophytica</name>
    <dbReference type="NCBI Taxonomy" id="714136"/>
    <lineage>
        <taxon>Bacteria</taxon>
        <taxon>Bacillati</taxon>
        <taxon>Actinomycetota</taxon>
        <taxon>Actinomycetes</taxon>
        <taxon>Streptosporangiales</taxon>
        <taxon>Streptosporangiaceae</taxon>
        <taxon>Nonomuraea</taxon>
    </lineage>
</organism>
<evidence type="ECO:0000256" key="2">
    <source>
        <dbReference type="ARBA" id="ARBA00022827"/>
    </source>
</evidence>
<dbReference type="InterPro" id="IPR016166">
    <property type="entry name" value="FAD-bd_PCMH"/>
</dbReference>
<dbReference type="GO" id="GO:0071949">
    <property type="term" value="F:FAD binding"/>
    <property type="evidence" value="ECO:0007669"/>
    <property type="project" value="InterPro"/>
</dbReference>
<sequence length="384" mass="39935">MAEEALEKSGVTLREAGPLDAVGDVLPSYVALPESVEEISALLRACAEADLAAVPVGGGTKLDWGAPPERCDVLIDTCCMNQIIEHAAGDLVVRAQAGVTLEALADRLATQGQELVYDGPFRADATVGGLLAAGTAGPRSFRYGTPRDLLIGITVVLADGTIAKSGGKVVKNVAGYDLGKLFTGSFGTLGVIAEATFRLHPLAAERAWVQTRLTPAQVQDAAVRLAAAQAEPTAVELDWPDPSGPVTLAALVEGAAATRRAQTLLDEVTSSMPGWWGEAGEGESLAEVRCMPDRVGGVLAALEGTGLALRGSPVSGRFFLRGDGAGFVPVVAGLREAGARVSVLASPYLMDRWGEVSALPLMRRVKERFDPGRRMSPGRFVGGI</sequence>
<dbReference type="PANTHER" id="PTHR11748">
    <property type="entry name" value="D-LACTATE DEHYDROGENASE"/>
    <property type="match status" value="1"/>
</dbReference>